<comment type="caution">
    <text evidence="7">The sequence shown here is derived from an EMBL/GenBank/DDBJ whole genome shotgun (WGS) entry which is preliminary data.</text>
</comment>
<proteinExistence type="inferred from homology"/>
<evidence type="ECO:0000256" key="6">
    <source>
        <dbReference type="SAM" id="Phobius"/>
    </source>
</evidence>
<dbReference type="Proteomes" id="UP000235748">
    <property type="component" value="Unassembled WGS sequence"/>
</dbReference>
<dbReference type="RefSeq" id="WP_070502995.1">
    <property type="nucleotide sequence ID" value="NZ_CP066062.1"/>
</dbReference>
<dbReference type="NCBIfam" id="TIGR01593">
    <property type="entry name" value="holin_tox_secr"/>
    <property type="match status" value="1"/>
</dbReference>
<evidence type="ECO:0000313" key="7">
    <source>
        <dbReference type="EMBL" id="PMC20318.1"/>
    </source>
</evidence>
<comment type="subcellular location">
    <subcellularLocation>
        <location evidence="1">Membrane</location>
        <topology evidence="1">Multi-pass membrane protein</topology>
    </subcellularLocation>
</comment>
<keyword evidence="2 6" id="KW-0812">Transmembrane</keyword>
<dbReference type="STRING" id="170573.GCA_001076995_02307"/>
<dbReference type="InterPro" id="IPR006480">
    <property type="entry name" value="Phage_holin_4_1"/>
</dbReference>
<reference evidence="7 8" key="1">
    <citation type="submission" date="2017-09" db="EMBL/GenBank/DDBJ databases">
        <title>Bacterial strain isolated from the female urinary microbiota.</title>
        <authorList>
            <person name="Thomas-White K."/>
            <person name="Kumar N."/>
            <person name="Forster S."/>
            <person name="Putonti C."/>
            <person name="Lawley T."/>
            <person name="Wolfe A.J."/>
        </authorList>
    </citation>
    <scope>NUCLEOTIDE SEQUENCE [LARGE SCALE GENOMIC DNA]</scope>
    <source>
        <strain evidence="7 8">UMB0834</strain>
    </source>
</reference>
<keyword evidence="4 6" id="KW-0472">Membrane</keyword>
<sequence>MIDHLTLPVAHGTSLFYSGNWLLINALILLMITDVITGLLKAISKGQLWSKSALNGYVRKIGYLCVILAGNLIDVIFQMHGMFINSFVLFYIVGELTSVLENAVAMGIPVPKLLSDKLMIDNKGEVTHDEDTH</sequence>
<dbReference type="EMBL" id="PNGG01000001">
    <property type="protein sequence ID" value="PMC20318.1"/>
    <property type="molecule type" value="Genomic_DNA"/>
</dbReference>
<feature type="transmembrane region" description="Helical" evidence="6">
    <location>
        <begin position="20"/>
        <end position="40"/>
    </location>
</feature>
<comment type="similarity">
    <text evidence="5">Belongs to the bacteriophage holin family. Cp-1 holin subfamily.</text>
</comment>
<feature type="transmembrane region" description="Helical" evidence="6">
    <location>
        <begin position="61"/>
        <end position="83"/>
    </location>
</feature>
<dbReference type="Pfam" id="PF05105">
    <property type="entry name" value="Phage_holin_4_1"/>
    <property type="match status" value="1"/>
</dbReference>
<evidence type="ECO:0000313" key="8">
    <source>
        <dbReference type="Proteomes" id="UP000235748"/>
    </source>
</evidence>
<keyword evidence="3 6" id="KW-1133">Transmembrane helix</keyword>
<dbReference type="GO" id="GO:0016020">
    <property type="term" value="C:membrane"/>
    <property type="evidence" value="ECO:0007669"/>
    <property type="project" value="UniProtKB-SubCell"/>
</dbReference>
<evidence type="ECO:0000256" key="2">
    <source>
        <dbReference type="ARBA" id="ARBA00022692"/>
    </source>
</evidence>
<dbReference type="AlphaFoldDB" id="A0A2K4DUE1"/>
<accession>A0A2K4DUE1</accession>
<evidence type="ECO:0000256" key="1">
    <source>
        <dbReference type="ARBA" id="ARBA00004141"/>
    </source>
</evidence>
<name>A0A2K4DUE1_9STAP</name>
<evidence type="ECO:0000256" key="4">
    <source>
        <dbReference type="ARBA" id="ARBA00023136"/>
    </source>
</evidence>
<gene>
    <name evidence="7" type="ORF">CJ235_01195</name>
</gene>
<evidence type="ECO:0000256" key="3">
    <source>
        <dbReference type="ARBA" id="ARBA00022989"/>
    </source>
</evidence>
<organism evidence="7 8">
    <name type="scientific">Staphylococcus pettenkoferi</name>
    <dbReference type="NCBI Taxonomy" id="170573"/>
    <lineage>
        <taxon>Bacteria</taxon>
        <taxon>Bacillati</taxon>
        <taxon>Bacillota</taxon>
        <taxon>Bacilli</taxon>
        <taxon>Bacillales</taxon>
        <taxon>Staphylococcaceae</taxon>
        <taxon>Staphylococcus</taxon>
    </lineage>
</organism>
<protein>
    <submittedName>
        <fullName evidence="7">Holin</fullName>
    </submittedName>
</protein>
<evidence type="ECO:0000256" key="5">
    <source>
        <dbReference type="ARBA" id="ARBA00023600"/>
    </source>
</evidence>